<accession>A0A2X4XGM7</accession>
<dbReference type="AlphaFoldDB" id="A0A2X4XGM7"/>
<dbReference type="RefSeq" id="WP_072703853.1">
    <property type="nucleotide sequence ID" value="NZ_JBFALB010000006.1"/>
</dbReference>
<organism evidence="1 2">
    <name type="scientific">Rhodococcus coprophilus</name>
    <dbReference type="NCBI Taxonomy" id="38310"/>
    <lineage>
        <taxon>Bacteria</taxon>
        <taxon>Bacillati</taxon>
        <taxon>Actinomycetota</taxon>
        <taxon>Actinomycetes</taxon>
        <taxon>Mycobacteriales</taxon>
        <taxon>Nocardiaceae</taxon>
        <taxon>Rhodococcus</taxon>
    </lineage>
</organism>
<dbReference type="STRING" id="1219011.GCA_001895045_03603"/>
<name>A0A2X4XGM7_9NOCA</name>
<dbReference type="Proteomes" id="UP000249091">
    <property type="component" value="Chromosome 1"/>
</dbReference>
<protein>
    <submittedName>
        <fullName evidence="1">Uncharacterized protein</fullName>
    </submittedName>
</protein>
<evidence type="ECO:0000313" key="2">
    <source>
        <dbReference type="Proteomes" id="UP000249091"/>
    </source>
</evidence>
<reference evidence="1 2" key="1">
    <citation type="submission" date="2018-06" db="EMBL/GenBank/DDBJ databases">
        <authorList>
            <consortium name="Pathogen Informatics"/>
            <person name="Doyle S."/>
        </authorList>
    </citation>
    <scope>NUCLEOTIDE SEQUENCE [LARGE SCALE GENOMIC DNA]</scope>
    <source>
        <strain evidence="1 2">NCTC10994</strain>
    </source>
</reference>
<evidence type="ECO:0000313" key="1">
    <source>
        <dbReference type="EMBL" id="SQI35814.1"/>
    </source>
</evidence>
<proteinExistence type="predicted"/>
<dbReference type="KEGG" id="rcr:NCTC10994_03128"/>
<sequence length="195" mass="19970">MTGDLWDRLAVEVEKLDGVAGRAVHAAVRERAAPLRIQVAGRAGTGRRSVENIVTASVGADSAAEVTGVVVDAPGETDPAFDGDVVVYVLPIRLDPASVHPADRSALARIDARRLVVVAGGPGEQADQIAATLGIGVFTVDDPALPDAVAARLAAAFAHRDEYLVRTVAGIAAVPAARDLIEAAIDAASTSREVA</sequence>
<dbReference type="EMBL" id="LS483468">
    <property type="protein sequence ID" value="SQI35814.1"/>
    <property type="molecule type" value="Genomic_DNA"/>
</dbReference>
<keyword evidence="2" id="KW-1185">Reference proteome</keyword>
<gene>
    <name evidence="1" type="ORF">NCTC10994_03128</name>
</gene>